<feature type="transmembrane region" description="Helical" evidence="5">
    <location>
        <begin position="421"/>
        <end position="442"/>
    </location>
</feature>
<feature type="transmembrane region" description="Helical" evidence="5">
    <location>
        <begin position="359"/>
        <end position="378"/>
    </location>
</feature>
<keyword evidence="4 5" id="KW-0472">Membrane</keyword>
<dbReference type="PANTHER" id="PTHR10924:SF27">
    <property type="entry name" value="SOLUTE CARRIER FAMILY 49 MEMBER 4"/>
    <property type="match status" value="1"/>
</dbReference>
<feature type="transmembrane region" description="Helical" evidence="5">
    <location>
        <begin position="390"/>
        <end position="409"/>
    </location>
</feature>
<dbReference type="InterPro" id="IPR011701">
    <property type="entry name" value="MFS"/>
</dbReference>
<comment type="subcellular location">
    <subcellularLocation>
        <location evidence="1">Membrane</location>
        <topology evidence="1">Multi-pass membrane protein</topology>
    </subcellularLocation>
</comment>
<evidence type="ECO:0000256" key="5">
    <source>
        <dbReference type="SAM" id="Phobius"/>
    </source>
</evidence>
<reference evidence="6" key="1">
    <citation type="journal article" date="2019" name="bioRxiv">
        <title>The Genome of the Zebra Mussel, Dreissena polymorpha: A Resource for Invasive Species Research.</title>
        <authorList>
            <person name="McCartney M.A."/>
            <person name="Auch B."/>
            <person name="Kono T."/>
            <person name="Mallez S."/>
            <person name="Zhang Y."/>
            <person name="Obille A."/>
            <person name="Becker A."/>
            <person name="Abrahante J.E."/>
            <person name="Garbe J."/>
            <person name="Badalamenti J.P."/>
            <person name="Herman A."/>
            <person name="Mangelson H."/>
            <person name="Liachko I."/>
            <person name="Sullivan S."/>
            <person name="Sone E.D."/>
            <person name="Koren S."/>
            <person name="Silverstein K.A.T."/>
            <person name="Beckman K.B."/>
            <person name="Gohl D.M."/>
        </authorList>
    </citation>
    <scope>NUCLEOTIDE SEQUENCE</scope>
    <source>
        <strain evidence="6">Duluth1</strain>
        <tissue evidence="6">Whole animal</tissue>
    </source>
</reference>
<dbReference type="GO" id="GO:0016020">
    <property type="term" value="C:membrane"/>
    <property type="evidence" value="ECO:0007669"/>
    <property type="project" value="UniProtKB-SubCell"/>
</dbReference>
<comment type="caution">
    <text evidence="6">The sequence shown here is derived from an EMBL/GenBank/DDBJ whole genome shotgun (WGS) entry which is preliminary data.</text>
</comment>
<evidence type="ECO:0000256" key="1">
    <source>
        <dbReference type="ARBA" id="ARBA00004141"/>
    </source>
</evidence>
<dbReference type="SUPFAM" id="SSF103473">
    <property type="entry name" value="MFS general substrate transporter"/>
    <property type="match status" value="1"/>
</dbReference>
<dbReference type="InterPro" id="IPR036259">
    <property type="entry name" value="MFS_trans_sf"/>
</dbReference>
<proteinExistence type="predicted"/>
<protein>
    <submittedName>
        <fullName evidence="6">Uncharacterized protein</fullName>
    </submittedName>
</protein>
<evidence type="ECO:0000256" key="2">
    <source>
        <dbReference type="ARBA" id="ARBA00022692"/>
    </source>
</evidence>
<evidence type="ECO:0000256" key="4">
    <source>
        <dbReference type="ARBA" id="ARBA00023136"/>
    </source>
</evidence>
<reference evidence="6" key="2">
    <citation type="submission" date="2020-11" db="EMBL/GenBank/DDBJ databases">
        <authorList>
            <person name="McCartney M.A."/>
            <person name="Auch B."/>
            <person name="Kono T."/>
            <person name="Mallez S."/>
            <person name="Becker A."/>
            <person name="Gohl D.M."/>
            <person name="Silverstein K.A.T."/>
            <person name="Koren S."/>
            <person name="Bechman K.B."/>
            <person name="Herman A."/>
            <person name="Abrahante J.E."/>
            <person name="Garbe J."/>
        </authorList>
    </citation>
    <scope>NUCLEOTIDE SEQUENCE</scope>
    <source>
        <strain evidence="6">Duluth1</strain>
        <tissue evidence="6">Whole animal</tissue>
    </source>
</reference>
<evidence type="ECO:0000313" key="6">
    <source>
        <dbReference type="EMBL" id="KAH3703469.1"/>
    </source>
</evidence>
<feature type="transmembrane region" description="Helical" evidence="5">
    <location>
        <begin position="136"/>
        <end position="154"/>
    </location>
</feature>
<dbReference type="Gene3D" id="1.20.1250.20">
    <property type="entry name" value="MFS general substrate transporter like domains"/>
    <property type="match status" value="1"/>
</dbReference>
<dbReference type="GO" id="GO:0022857">
    <property type="term" value="F:transmembrane transporter activity"/>
    <property type="evidence" value="ECO:0007669"/>
    <property type="project" value="InterPro"/>
</dbReference>
<name>A0A9D3YMC6_DREPO</name>
<dbReference type="InterPro" id="IPR049680">
    <property type="entry name" value="FLVCR1-2_SLC49-like"/>
</dbReference>
<organism evidence="6 7">
    <name type="scientific">Dreissena polymorpha</name>
    <name type="common">Zebra mussel</name>
    <name type="synonym">Mytilus polymorpha</name>
    <dbReference type="NCBI Taxonomy" id="45954"/>
    <lineage>
        <taxon>Eukaryota</taxon>
        <taxon>Metazoa</taxon>
        <taxon>Spiralia</taxon>
        <taxon>Lophotrochozoa</taxon>
        <taxon>Mollusca</taxon>
        <taxon>Bivalvia</taxon>
        <taxon>Autobranchia</taxon>
        <taxon>Heteroconchia</taxon>
        <taxon>Euheterodonta</taxon>
        <taxon>Imparidentia</taxon>
        <taxon>Neoheterodontei</taxon>
        <taxon>Myida</taxon>
        <taxon>Dreissenoidea</taxon>
        <taxon>Dreissenidae</taxon>
        <taxon>Dreissena</taxon>
    </lineage>
</organism>
<gene>
    <name evidence="6" type="ORF">DPMN_078505</name>
</gene>
<accession>A0A9D3YMC6</accession>
<keyword evidence="2 5" id="KW-0812">Transmembrane</keyword>
<sequence>MNKSDERQPLLRADQADAGSSVATRYGHAFHNHDDVVVGNSEYVSANGSLATERVQEPTPTTAVFKRRWYIIFVFSLGNFIQAMAWNTWGPITESAEVTFDWQDSNIGMLANYGNIAFMVTVIPMCYFMDVKGLRISLIICGFLLALGCGIRCITMEPAAMTWLSNGGALLIGFGGSVPFAGPAKLSAVWFPPNQRTTATSIASFSNYLGIAMAFIIGPAMVQSPRYGTHNGTVITSTLQSSFDVMFYGKNASNTSNTDVVNANEVNTDIRHLMYLHAALAGLFFLLVLVYFPDKPPIPPSPTAAMERTEWLKGLRHLVTNKALWLVVSAGAISAGVQGVWISVLDVNLKPHGISQHTAGYMGFWQTMAGCTAGLLIAKFSDLFMRHMKMFLIVLFIGAILAVVWFTAMCEQYIPFNIPCLYAACVLIGVFINGGIPLFYEISCEASYPVAEGVTGGLMTFVNNLVGIGFLFIMLIKNIGLVV</sequence>
<evidence type="ECO:0000313" key="7">
    <source>
        <dbReference type="Proteomes" id="UP000828390"/>
    </source>
</evidence>
<feature type="transmembrane region" description="Helical" evidence="5">
    <location>
        <begin position="454"/>
        <end position="476"/>
    </location>
</feature>
<dbReference type="Proteomes" id="UP000828390">
    <property type="component" value="Unassembled WGS sequence"/>
</dbReference>
<evidence type="ECO:0000256" key="3">
    <source>
        <dbReference type="ARBA" id="ARBA00022989"/>
    </source>
</evidence>
<keyword evidence="3 5" id="KW-1133">Transmembrane helix</keyword>
<feature type="transmembrane region" description="Helical" evidence="5">
    <location>
        <begin position="160"/>
        <end position="181"/>
    </location>
</feature>
<dbReference type="Pfam" id="PF07690">
    <property type="entry name" value="MFS_1"/>
    <property type="match status" value="1"/>
</dbReference>
<feature type="transmembrane region" description="Helical" evidence="5">
    <location>
        <begin position="109"/>
        <end position="129"/>
    </location>
</feature>
<feature type="transmembrane region" description="Helical" evidence="5">
    <location>
        <begin position="69"/>
        <end position="89"/>
    </location>
</feature>
<feature type="transmembrane region" description="Helical" evidence="5">
    <location>
        <begin position="323"/>
        <end position="344"/>
    </location>
</feature>
<dbReference type="PANTHER" id="PTHR10924">
    <property type="entry name" value="MAJOR FACILITATOR SUPERFAMILY PROTEIN-RELATED"/>
    <property type="match status" value="1"/>
</dbReference>
<keyword evidence="7" id="KW-1185">Reference proteome</keyword>
<feature type="transmembrane region" description="Helical" evidence="5">
    <location>
        <begin position="202"/>
        <end position="222"/>
    </location>
</feature>
<dbReference type="EMBL" id="JAIWYP010000015">
    <property type="protein sequence ID" value="KAH3703469.1"/>
    <property type="molecule type" value="Genomic_DNA"/>
</dbReference>
<dbReference type="AlphaFoldDB" id="A0A9D3YMC6"/>
<feature type="transmembrane region" description="Helical" evidence="5">
    <location>
        <begin position="274"/>
        <end position="292"/>
    </location>
</feature>